<organism evidence="14 15">
    <name type="scientific">Aphis glycines</name>
    <name type="common">Soybean aphid</name>
    <dbReference type="NCBI Taxonomy" id="307491"/>
    <lineage>
        <taxon>Eukaryota</taxon>
        <taxon>Metazoa</taxon>
        <taxon>Ecdysozoa</taxon>
        <taxon>Arthropoda</taxon>
        <taxon>Hexapoda</taxon>
        <taxon>Insecta</taxon>
        <taxon>Pterygota</taxon>
        <taxon>Neoptera</taxon>
        <taxon>Paraneoptera</taxon>
        <taxon>Hemiptera</taxon>
        <taxon>Sternorrhyncha</taxon>
        <taxon>Aphidomorpha</taxon>
        <taxon>Aphidoidea</taxon>
        <taxon>Aphididae</taxon>
        <taxon>Aphidini</taxon>
        <taxon>Aphis</taxon>
        <taxon>Aphis</taxon>
    </lineage>
</organism>
<evidence type="ECO:0000256" key="9">
    <source>
        <dbReference type="ARBA" id="ARBA00023180"/>
    </source>
</evidence>
<dbReference type="InterPro" id="IPR013780">
    <property type="entry name" value="Glyco_hydro_b"/>
</dbReference>
<keyword evidence="5" id="KW-0479">Metal-binding</keyword>
<dbReference type="InterPro" id="IPR000602">
    <property type="entry name" value="Glyco_hydro_38_N"/>
</dbReference>
<dbReference type="InterPro" id="IPR050843">
    <property type="entry name" value="Glycosyl_Hydrlase_38"/>
</dbReference>
<dbReference type="Pfam" id="PF01074">
    <property type="entry name" value="Glyco_hydro_38N"/>
    <property type="match status" value="1"/>
</dbReference>
<dbReference type="GO" id="GO:0004559">
    <property type="term" value="F:alpha-mannosidase activity"/>
    <property type="evidence" value="ECO:0007669"/>
    <property type="project" value="UniProtKB-EC"/>
</dbReference>
<comment type="cofactor">
    <cofactor evidence="2">
        <name>Zn(2+)</name>
        <dbReference type="ChEBI" id="CHEBI:29105"/>
    </cofactor>
</comment>
<evidence type="ECO:0000256" key="3">
    <source>
        <dbReference type="ARBA" id="ARBA00009792"/>
    </source>
</evidence>
<dbReference type="Pfam" id="PF09261">
    <property type="entry name" value="Alpha-mann_mid"/>
    <property type="match status" value="1"/>
</dbReference>
<evidence type="ECO:0000256" key="10">
    <source>
        <dbReference type="ARBA" id="ARBA00023295"/>
    </source>
</evidence>
<dbReference type="FunFam" id="1.20.1270.50:FF:000003">
    <property type="entry name" value="Alpha-mannosidase"/>
    <property type="match status" value="1"/>
</dbReference>
<dbReference type="EC" id="3.2.1.24" evidence="4"/>
<keyword evidence="12" id="KW-0472">Membrane</keyword>
<dbReference type="InterPro" id="IPR011330">
    <property type="entry name" value="Glyco_hydro/deAcase_b/a-brl"/>
</dbReference>
<comment type="caution">
    <text evidence="14">The sequence shown here is derived from an EMBL/GenBank/DDBJ whole genome shotgun (WGS) entry which is preliminary data.</text>
</comment>
<dbReference type="FunFam" id="1.20.1270.50:FF:000002">
    <property type="entry name" value="Alpha-mannosidase"/>
    <property type="match status" value="1"/>
</dbReference>
<dbReference type="GO" id="GO:0006013">
    <property type="term" value="P:mannose metabolic process"/>
    <property type="evidence" value="ECO:0007669"/>
    <property type="project" value="InterPro"/>
</dbReference>
<dbReference type="GO" id="GO:0046872">
    <property type="term" value="F:metal ion binding"/>
    <property type="evidence" value="ECO:0007669"/>
    <property type="project" value="UniProtKB-KW"/>
</dbReference>
<dbReference type="PANTHER" id="PTHR11607:SF3">
    <property type="entry name" value="LYSOSOMAL ALPHA-MANNOSIDASE"/>
    <property type="match status" value="1"/>
</dbReference>
<dbReference type="Gene3D" id="2.60.40.1180">
    <property type="entry name" value="Golgi alpha-mannosidase II"/>
    <property type="match status" value="1"/>
</dbReference>
<sequence length="678" mass="77150">MYYILWWRWWRDGTYTYYIIMCITHSVRRQYSVMVVLPTGMAVRTVASFDRSPSRVVRYRFAAAVCVALCALLALTTAAAAADLGSSSSGCAPKSCNAIDPNKLNVHLIAHTHDDVGWLKTVDQYYYGSNKAHAPYGVQYILDSVVSELLKNKNRKFVFVETAFLWRWWEEQDEWNRNSLKMLVHEGRLQLLHGGWVMSDEAVPHYSTLIDQMTLGLKFLNDTFGECARPRVAWQIDPFGHSSEVAAEFAEMGFDGLVLGRIDHEDIFLRKNQKTMEMVWRPDVNIGQGGELFTSVLYNLYVAPEGFCFDAFCNDDPILDNPKLHGYNVNAKCALIINELNNVLFLWKVENFANHVQRYASAFKTNNIMMTMGGDFSYSVASSWFRNMDKLIKHVNILKPDLNVLYSTPECYLSALQMSKNVTWPVKDSDDFFPYAHDEHSYWTGYFTSRSNLKYMICKANNLLQASTQEHVAVKQIGSILGGDLNEHVKLLAIAVAQSQHHDAITGTEKQHVSDDYALYLDEGIEETQKVLTAAYRKWFGKEFPEQQYCKLLNISECDVSENNSKFVITLYNPLSRPVTTPVRIPVKYADYKVTGPNGANVQYELVFLPGQIFRLGGRTSNATHELVFIASEVSPLGLVNYHVERINEPEPPPRPTPHNSTEEVTIENGVYNNNNVK</sequence>
<dbReference type="SUPFAM" id="SSF88688">
    <property type="entry name" value="Families 57/38 glycoside transferase middle domain"/>
    <property type="match status" value="1"/>
</dbReference>
<name>A0A6G0TNT2_APHGL</name>
<keyword evidence="12" id="KW-0812">Transmembrane</keyword>
<dbReference type="SUPFAM" id="SSF88713">
    <property type="entry name" value="Glycoside hydrolase/deacetylase"/>
    <property type="match status" value="1"/>
</dbReference>
<keyword evidence="9" id="KW-0325">Glycoprotein</keyword>
<dbReference type="OrthoDB" id="2016903at2759"/>
<dbReference type="CDD" id="cd10810">
    <property type="entry name" value="GH38N_AMII_LAM_like"/>
    <property type="match status" value="1"/>
</dbReference>
<dbReference type="InterPro" id="IPR028995">
    <property type="entry name" value="Glyco_hydro_57/38_cen_sf"/>
</dbReference>
<evidence type="ECO:0000256" key="1">
    <source>
        <dbReference type="ARBA" id="ARBA00000365"/>
    </source>
</evidence>
<dbReference type="InterPro" id="IPR037094">
    <property type="entry name" value="Glyco_hydro_38_cen_sf"/>
</dbReference>
<dbReference type="GO" id="GO:0030246">
    <property type="term" value="F:carbohydrate binding"/>
    <property type="evidence" value="ECO:0007669"/>
    <property type="project" value="InterPro"/>
</dbReference>
<feature type="region of interest" description="Disordered" evidence="11">
    <location>
        <begin position="647"/>
        <end position="678"/>
    </location>
</feature>
<accession>A0A6G0TNT2</accession>
<dbReference type="SMART" id="SM00872">
    <property type="entry name" value="Alpha-mann_mid"/>
    <property type="match status" value="1"/>
</dbReference>
<dbReference type="Gene3D" id="3.20.110.10">
    <property type="entry name" value="Glycoside hydrolase 38, N terminal domain"/>
    <property type="match status" value="1"/>
</dbReference>
<reference evidence="14 15" key="1">
    <citation type="submission" date="2019-08" db="EMBL/GenBank/DDBJ databases">
        <title>The genome of the soybean aphid Biotype 1, its phylome, world population structure and adaptation to the North American continent.</title>
        <authorList>
            <person name="Giordano R."/>
            <person name="Donthu R.K."/>
            <person name="Hernandez A.G."/>
            <person name="Wright C.L."/>
            <person name="Zimin A.V."/>
        </authorList>
    </citation>
    <scope>NUCLEOTIDE SEQUENCE [LARGE SCALE GENOMIC DNA]</scope>
    <source>
        <tissue evidence="14">Whole aphids</tissue>
    </source>
</reference>
<evidence type="ECO:0000256" key="7">
    <source>
        <dbReference type="ARBA" id="ARBA00022833"/>
    </source>
</evidence>
<dbReference type="AlphaFoldDB" id="A0A6G0TNT2"/>
<evidence type="ECO:0000313" key="15">
    <source>
        <dbReference type="Proteomes" id="UP000475862"/>
    </source>
</evidence>
<dbReference type="Gene3D" id="1.20.1270.50">
    <property type="entry name" value="Glycoside hydrolase family 38, central domain"/>
    <property type="match status" value="2"/>
</dbReference>
<gene>
    <name evidence="14" type="ORF">AGLY_007755</name>
</gene>
<keyword evidence="10" id="KW-0326">Glycosidase</keyword>
<dbReference type="SUPFAM" id="SSF74650">
    <property type="entry name" value="Galactose mutarotase-like"/>
    <property type="match status" value="1"/>
</dbReference>
<evidence type="ECO:0000259" key="13">
    <source>
        <dbReference type="SMART" id="SM00872"/>
    </source>
</evidence>
<protein>
    <recommendedName>
        <fullName evidence="4">alpha-mannosidase</fullName>
        <ecNumber evidence="4">3.2.1.24</ecNumber>
    </recommendedName>
</protein>
<dbReference type="FunFam" id="2.60.40.1180:FF:000018">
    <property type="entry name" value="Alpha-mannosidase"/>
    <property type="match status" value="1"/>
</dbReference>
<evidence type="ECO:0000256" key="6">
    <source>
        <dbReference type="ARBA" id="ARBA00022801"/>
    </source>
</evidence>
<keyword evidence="7" id="KW-0862">Zinc</keyword>
<dbReference type="FunFam" id="3.20.110.10:FF:000001">
    <property type="entry name" value="Alpha-mannosidase"/>
    <property type="match status" value="1"/>
</dbReference>
<feature type="domain" description="Glycoside hydrolase family 38 central" evidence="13">
    <location>
        <begin position="441"/>
        <end position="521"/>
    </location>
</feature>
<evidence type="ECO:0000256" key="8">
    <source>
        <dbReference type="ARBA" id="ARBA00023157"/>
    </source>
</evidence>
<dbReference type="GO" id="GO:0005764">
    <property type="term" value="C:lysosome"/>
    <property type="evidence" value="ECO:0007669"/>
    <property type="project" value="TreeGrafter"/>
</dbReference>
<dbReference type="Proteomes" id="UP000475862">
    <property type="component" value="Unassembled WGS sequence"/>
</dbReference>
<comment type="catalytic activity">
    <reaction evidence="1">
        <text>Hydrolysis of terminal, non-reducing alpha-D-mannose residues in alpha-D-mannosides.</text>
        <dbReference type="EC" id="3.2.1.24"/>
    </reaction>
</comment>
<dbReference type="PANTHER" id="PTHR11607">
    <property type="entry name" value="ALPHA-MANNOSIDASE"/>
    <property type="match status" value="1"/>
</dbReference>
<evidence type="ECO:0000256" key="2">
    <source>
        <dbReference type="ARBA" id="ARBA00001947"/>
    </source>
</evidence>
<evidence type="ECO:0000256" key="5">
    <source>
        <dbReference type="ARBA" id="ARBA00022723"/>
    </source>
</evidence>
<keyword evidence="8" id="KW-1015">Disulfide bond</keyword>
<feature type="transmembrane region" description="Helical" evidence="12">
    <location>
        <begin position="61"/>
        <end position="82"/>
    </location>
</feature>
<dbReference type="EMBL" id="VYZN01000025">
    <property type="protein sequence ID" value="KAE9535854.1"/>
    <property type="molecule type" value="Genomic_DNA"/>
</dbReference>
<evidence type="ECO:0000256" key="12">
    <source>
        <dbReference type="SAM" id="Phobius"/>
    </source>
</evidence>
<keyword evidence="12" id="KW-1133">Transmembrane helix</keyword>
<dbReference type="InterPro" id="IPR027291">
    <property type="entry name" value="Glyco_hydro_38_N_sf"/>
</dbReference>
<proteinExistence type="inferred from homology"/>
<comment type="similarity">
    <text evidence="3">Belongs to the glycosyl hydrolase 38 family.</text>
</comment>
<dbReference type="InterPro" id="IPR011013">
    <property type="entry name" value="Gal_mutarotase_sf_dom"/>
</dbReference>
<keyword evidence="6" id="KW-0378">Hydrolase</keyword>
<dbReference type="InterPro" id="IPR015341">
    <property type="entry name" value="Glyco_hydro_38_cen"/>
</dbReference>
<evidence type="ECO:0000256" key="11">
    <source>
        <dbReference type="SAM" id="MobiDB-lite"/>
    </source>
</evidence>
<evidence type="ECO:0000313" key="14">
    <source>
        <dbReference type="EMBL" id="KAE9535854.1"/>
    </source>
</evidence>
<keyword evidence="15" id="KW-1185">Reference proteome</keyword>
<evidence type="ECO:0000256" key="4">
    <source>
        <dbReference type="ARBA" id="ARBA00012752"/>
    </source>
</evidence>